<reference evidence="3" key="1">
    <citation type="submission" date="2025-08" db="UniProtKB">
        <authorList>
            <consortium name="RefSeq"/>
        </authorList>
    </citation>
    <scope>IDENTIFICATION</scope>
    <source>
        <strain evidence="3">MV-25-SWS-2005</strain>
        <tissue evidence="3">Whole body</tissue>
    </source>
</reference>
<proteinExistence type="predicted"/>
<accession>A0A6I8UKF3</accession>
<dbReference type="RefSeq" id="XP_001356921.3">
    <property type="nucleotide sequence ID" value="XM_001356885.4"/>
</dbReference>
<dbReference type="ExpressionAtlas" id="A0A6I8UKF3">
    <property type="expression patterns" value="baseline"/>
</dbReference>
<protein>
    <submittedName>
        <fullName evidence="3">Uncharacterized protein</fullName>
    </submittedName>
</protein>
<feature type="region of interest" description="Disordered" evidence="1">
    <location>
        <begin position="292"/>
        <end position="318"/>
    </location>
</feature>
<evidence type="ECO:0000313" key="3">
    <source>
        <dbReference type="RefSeq" id="XP_001356921.3"/>
    </source>
</evidence>
<dbReference type="Proteomes" id="UP000001819">
    <property type="component" value="Chromosome 4"/>
</dbReference>
<keyword evidence="2" id="KW-1185">Reference proteome</keyword>
<evidence type="ECO:0000256" key="1">
    <source>
        <dbReference type="SAM" id="MobiDB-lite"/>
    </source>
</evidence>
<name>A0A6I8UKF3_DROPS</name>
<dbReference type="InterPro" id="IPR031958">
    <property type="entry name" value="DUF4778"/>
</dbReference>
<dbReference type="AlphaFoldDB" id="A0A6I8UKF3"/>
<feature type="region of interest" description="Disordered" evidence="1">
    <location>
        <begin position="356"/>
        <end position="376"/>
    </location>
</feature>
<sequence length="607" mass="68954">MSRSCCRAAAQRGDPTTCIPWCPRLEPMKACTCSSPQHQWWNRNCVIVRLLANAVDQSAGNVCTFLYQLTLNLFSRILGPLVMGWNTLKVPFAMSDTFDLYYGIFDENGDLRRPMAMKTFVLLLIMMKRFLCLPCRMMRPRDKTGHSPIMFCTKTMGVFTNPNVGPNPFGSPYKVPASDDIRAGLRRLGMPRSSSECSLDSDDMPYGYAPALCCCNVSGPSGPLPMSQRPAPGAGLPESEIQQACEKHYQESRDHTPPVCKKLSPGQVVKLQMKALSDFYEVVGQGKYKPRLLPAGPQGSPKPAISPCEKSNQGRAEGGHMPVVVSRSLMPPDSTKQEMIRAVGGYNEQHLLSVEEDPPNSNNGHGIASTDSKQDLEARRYPYVPSEDTSCDDWLEVISQRIRFRHRQLPYLEYRKDTDYRRNPYMESDMESSSDDWVEAPVRHTRDPIREAIDKAPFVKLRSFLRRWESGSSSEHSTKIICQRQPSAEKRRRQPSTGPPAQGLKKGEPKKRVRFIDSIKESFLTKFVQRKDQSKQKDARRKPLKPVDPTSAKKVPRQGLPAKEKDEGQKRKQRVLKKTESQLERIWTVEDEIREKLHKRFAFKIQF</sequence>
<dbReference type="InParanoid" id="A0A6I8UKF3"/>
<dbReference type="Pfam" id="PF16008">
    <property type="entry name" value="DUF4778"/>
    <property type="match status" value="1"/>
</dbReference>
<gene>
    <name evidence="3" type="primary">LOC4817502</name>
</gene>
<feature type="region of interest" description="Disordered" evidence="1">
    <location>
        <begin position="527"/>
        <end position="578"/>
    </location>
</feature>
<evidence type="ECO:0000313" key="2">
    <source>
        <dbReference type="Proteomes" id="UP000001819"/>
    </source>
</evidence>
<dbReference type="KEGG" id="dpo:4817502"/>
<feature type="region of interest" description="Disordered" evidence="1">
    <location>
        <begin position="475"/>
        <end position="511"/>
    </location>
</feature>
<organism evidence="2 3">
    <name type="scientific">Drosophila pseudoobscura pseudoobscura</name>
    <name type="common">Fruit fly</name>
    <dbReference type="NCBI Taxonomy" id="46245"/>
    <lineage>
        <taxon>Eukaryota</taxon>
        <taxon>Metazoa</taxon>
        <taxon>Ecdysozoa</taxon>
        <taxon>Arthropoda</taxon>
        <taxon>Hexapoda</taxon>
        <taxon>Insecta</taxon>
        <taxon>Pterygota</taxon>
        <taxon>Neoptera</taxon>
        <taxon>Endopterygota</taxon>
        <taxon>Diptera</taxon>
        <taxon>Brachycera</taxon>
        <taxon>Muscomorpha</taxon>
        <taxon>Ephydroidea</taxon>
        <taxon>Drosophilidae</taxon>
        <taxon>Drosophila</taxon>
        <taxon>Sophophora</taxon>
    </lineage>
</organism>